<gene>
    <name evidence="1" type="ORF">PR048_027496</name>
</gene>
<sequence length="85" mass="9072">MVLCLQLSETSNNFMMLNFLPSVVLQYVLTVPESCDGCFLNVAALALAMSRDGSSGGVVRLGCITEAGVDRHVITGGDLPRFYEG</sequence>
<protein>
    <submittedName>
        <fullName evidence="1">Uncharacterized protein</fullName>
    </submittedName>
</protein>
<accession>A0ABQ9GFL7</accession>
<organism evidence="1 2">
    <name type="scientific">Dryococelus australis</name>
    <dbReference type="NCBI Taxonomy" id="614101"/>
    <lineage>
        <taxon>Eukaryota</taxon>
        <taxon>Metazoa</taxon>
        <taxon>Ecdysozoa</taxon>
        <taxon>Arthropoda</taxon>
        <taxon>Hexapoda</taxon>
        <taxon>Insecta</taxon>
        <taxon>Pterygota</taxon>
        <taxon>Neoptera</taxon>
        <taxon>Polyneoptera</taxon>
        <taxon>Phasmatodea</taxon>
        <taxon>Verophasmatodea</taxon>
        <taxon>Anareolatae</taxon>
        <taxon>Phasmatidae</taxon>
        <taxon>Eurycanthinae</taxon>
        <taxon>Dryococelus</taxon>
    </lineage>
</organism>
<evidence type="ECO:0000313" key="1">
    <source>
        <dbReference type="EMBL" id="KAJ8871190.1"/>
    </source>
</evidence>
<name>A0ABQ9GFL7_9NEOP</name>
<keyword evidence="2" id="KW-1185">Reference proteome</keyword>
<comment type="caution">
    <text evidence="1">The sequence shown here is derived from an EMBL/GenBank/DDBJ whole genome shotgun (WGS) entry which is preliminary data.</text>
</comment>
<evidence type="ECO:0000313" key="2">
    <source>
        <dbReference type="Proteomes" id="UP001159363"/>
    </source>
</evidence>
<dbReference type="Proteomes" id="UP001159363">
    <property type="component" value="Chromosome 11"/>
</dbReference>
<proteinExistence type="predicted"/>
<reference evidence="1 2" key="1">
    <citation type="submission" date="2023-02" db="EMBL/GenBank/DDBJ databases">
        <title>LHISI_Scaffold_Assembly.</title>
        <authorList>
            <person name="Stuart O.P."/>
            <person name="Cleave R."/>
            <person name="Magrath M.J.L."/>
            <person name="Mikheyev A.S."/>
        </authorList>
    </citation>
    <scope>NUCLEOTIDE SEQUENCE [LARGE SCALE GENOMIC DNA]</scope>
    <source>
        <strain evidence="1">Daus_M_001</strain>
        <tissue evidence="1">Leg muscle</tissue>
    </source>
</reference>
<dbReference type="EMBL" id="JARBHB010000012">
    <property type="protein sequence ID" value="KAJ8871190.1"/>
    <property type="molecule type" value="Genomic_DNA"/>
</dbReference>